<protein>
    <submittedName>
        <fullName evidence="1">Uncharacterized protein</fullName>
    </submittedName>
</protein>
<organism evidence="1 2">
    <name type="scientific">Petrimonas mucosa</name>
    <dbReference type="NCBI Taxonomy" id="1642646"/>
    <lineage>
        <taxon>Bacteria</taxon>
        <taxon>Pseudomonadati</taxon>
        <taxon>Bacteroidota</taxon>
        <taxon>Bacteroidia</taxon>
        <taxon>Bacteroidales</taxon>
        <taxon>Dysgonomonadaceae</taxon>
        <taxon>Petrimonas</taxon>
    </lineage>
</organism>
<sequence length="70" mass="8189">MYGCLKKQKHNKMLCVKFIAFISRMRQVIIPLEQFLLTLNSIHGSILTSFRNYSAIIIIIIHIRSRTVVK</sequence>
<keyword evidence="2" id="KW-1185">Reference proteome</keyword>
<proteinExistence type="predicted"/>
<accession>A0A1G4G6F3</accession>
<evidence type="ECO:0000313" key="1">
    <source>
        <dbReference type="EMBL" id="SCM57240.1"/>
    </source>
</evidence>
<dbReference type="Proteomes" id="UP000178485">
    <property type="component" value="Chromosome i"/>
</dbReference>
<evidence type="ECO:0000313" key="2">
    <source>
        <dbReference type="Proteomes" id="UP000178485"/>
    </source>
</evidence>
<reference evidence="1 2" key="1">
    <citation type="submission" date="2016-08" db="EMBL/GenBank/DDBJ databases">
        <authorList>
            <person name="Seilhamer J.J."/>
        </authorList>
    </citation>
    <scope>NUCLEOTIDE SEQUENCE [LARGE SCALE GENOMIC DNA]</scope>
    <source>
        <strain evidence="1">ING2-E5A</strain>
    </source>
</reference>
<name>A0A1G4G6F3_9BACT</name>
<dbReference type="AlphaFoldDB" id="A0A1G4G6F3"/>
<dbReference type="KEGG" id="pmuc:ING2E5A_1246"/>
<gene>
    <name evidence="1" type="ORF">ING2E5A_1246</name>
</gene>
<dbReference type="EMBL" id="LT608328">
    <property type="protein sequence ID" value="SCM57240.1"/>
    <property type="molecule type" value="Genomic_DNA"/>
</dbReference>